<dbReference type="Proteomes" id="UP000295705">
    <property type="component" value="Unassembled WGS sequence"/>
</dbReference>
<evidence type="ECO:0000313" key="4">
    <source>
        <dbReference type="Proteomes" id="UP000295705"/>
    </source>
</evidence>
<evidence type="ECO:0000256" key="1">
    <source>
        <dbReference type="ARBA" id="ARBA00022729"/>
    </source>
</evidence>
<dbReference type="SMART" id="SM00062">
    <property type="entry name" value="PBPb"/>
    <property type="match status" value="1"/>
</dbReference>
<comment type="caution">
    <text evidence="3">The sequence shown here is derived from an EMBL/GenBank/DDBJ whole genome shotgun (WGS) entry which is preliminary data.</text>
</comment>
<gene>
    <name evidence="3" type="ORF">EV188_105298</name>
</gene>
<dbReference type="SUPFAM" id="SSF53850">
    <property type="entry name" value="Periplasmic binding protein-like II"/>
    <property type="match status" value="1"/>
</dbReference>
<dbReference type="RefSeq" id="WP_133828041.1">
    <property type="nucleotide sequence ID" value="NZ_BAABHR010000055.1"/>
</dbReference>
<evidence type="ECO:0000259" key="2">
    <source>
        <dbReference type="SMART" id="SM00062"/>
    </source>
</evidence>
<dbReference type="EMBL" id="SNYO01000005">
    <property type="protein sequence ID" value="TDQ55900.1"/>
    <property type="molecule type" value="Genomic_DNA"/>
</dbReference>
<dbReference type="Pfam" id="PF00497">
    <property type="entry name" value="SBP_bac_3"/>
    <property type="match status" value="1"/>
</dbReference>
<dbReference type="OrthoDB" id="9814902at2"/>
<feature type="domain" description="Solute-binding protein family 3/N-terminal" evidence="2">
    <location>
        <begin position="5"/>
        <end position="233"/>
    </location>
</feature>
<keyword evidence="1" id="KW-0732">Signal</keyword>
<dbReference type="PANTHER" id="PTHR35936:SF19">
    <property type="entry name" value="AMINO-ACID-BINDING PROTEIN YXEM-RELATED"/>
    <property type="match status" value="1"/>
</dbReference>
<sequence>MGDDVLRVGAALPDPPFELAGDAGDTVGFDPAVMREVATRLGRTYVLVRYAADDFDGIFAGLDRGDYDVVASGATITDHRRTLARFCRPYVRSGQSLVVDPQRGPDVTGVDDMTGMTIGVQHGNTSEPVADALARDGRIAAVRRYAYRDILTALDDLAAGTIDGFMKLEPVMRALTRDRPTLTVVQTGITQEDLGVAVQRDAGNLAAKIDGALDALRADGTLARLGREWLGTDVPGTTTSVVP</sequence>
<dbReference type="Gene3D" id="3.40.190.10">
    <property type="entry name" value="Periplasmic binding protein-like II"/>
    <property type="match status" value="2"/>
</dbReference>
<accession>A0A4V3D9E8</accession>
<dbReference type="PANTHER" id="PTHR35936">
    <property type="entry name" value="MEMBRANE-BOUND LYTIC MUREIN TRANSGLYCOSYLASE F"/>
    <property type="match status" value="1"/>
</dbReference>
<keyword evidence="4" id="KW-1185">Reference proteome</keyword>
<proteinExistence type="predicted"/>
<protein>
    <submittedName>
        <fullName evidence="3">Amino acid ABC transporter substrate-binding protein (PAAT family)</fullName>
    </submittedName>
</protein>
<reference evidence="3 4" key="1">
    <citation type="submission" date="2019-03" db="EMBL/GenBank/DDBJ databases">
        <title>Genomic Encyclopedia of Type Strains, Phase IV (KMG-IV): sequencing the most valuable type-strain genomes for metagenomic binning, comparative biology and taxonomic classification.</title>
        <authorList>
            <person name="Goeker M."/>
        </authorList>
    </citation>
    <scope>NUCLEOTIDE SEQUENCE [LARGE SCALE GENOMIC DNA]</scope>
    <source>
        <strain evidence="3 4">DSM 45775</strain>
    </source>
</reference>
<dbReference type="InterPro" id="IPR001638">
    <property type="entry name" value="Solute-binding_3/MltF_N"/>
</dbReference>
<dbReference type="CDD" id="cd13530">
    <property type="entry name" value="PBP2_peptides_like"/>
    <property type="match status" value="1"/>
</dbReference>
<evidence type="ECO:0000313" key="3">
    <source>
        <dbReference type="EMBL" id="TDQ55900.1"/>
    </source>
</evidence>
<dbReference type="AlphaFoldDB" id="A0A4V3D9E8"/>
<organism evidence="3 4">
    <name type="scientific">Actinomycetospora succinea</name>
    <dbReference type="NCBI Taxonomy" id="663603"/>
    <lineage>
        <taxon>Bacteria</taxon>
        <taxon>Bacillati</taxon>
        <taxon>Actinomycetota</taxon>
        <taxon>Actinomycetes</taxon>
        <taxon>Pseudonocardiales</taxon>
        <taxon>Pseudonocardiaceae</taxon>
        <taxon>Actinomycetospora</taxon>
    </lineage>
</organism>
<name>A0A4V3D9E8_9PSEU</name>